<dbReference type="Pfam" id="PF05199">
    <property type="entry name" value="GMC_oxred_C"/>
    <property type="match status" value="1"/>
</dbReference>
<dbReference type="InterPro" id="IPR007867">
    <property type="entry name" value="GMC_OxRtase_C"/>
</dbReference>
<evidence type="ECO:0000259" key="4">
    <source>
        <dbReference type="PROSITE" id="PS00623"/>
    </source>
</evidence>
<dbReference type="PIRSF" id="PIRSF000137">
    <property type="entry name" value="Alcohol_oxidase"/>
    <property type="match status" value="1"/>
</dbReference>
<evidence type="ECO:0000259" key="5">
    <source>
        <dbReference type="PROSITE" id="PS00624"/>
    </source>
</evidence>
<dbReference type="STRING" id="520822.A0A195BBG4"/>
<dbReference type="InterPro" id="IPR036188">
    <property type="entry name" value="FAD/NAD-bd_sf"/>
</dbReference>
<dbReference type="Gene3D" id="3.50.50.60">
    <property type="entry name" value="FAD/NAD(P)-binding domain"/>
    <property type="match status" value="2"/>
</dbReference>
<protein>
    <submittedName>
        <fullName evidence="6">Glucose dehydrogenase [acceptor]</fullName>
    </submittedName>
</protein>
<dbReference type="PROSITE" id="PS00623">
    <property type="entry name" value="GMC_OXRED_1"/>
    <property type="match status" value="1"/>
</dbReference>
<sequence length="633" mass="71315">MEKLLAQYDYVIIGGGSAGAVLASRLSEDENCTVLLLEAGVDEVPLSDVPWSYLTLQRTYLDWDFKTESSSNYCLAMHNHQCRWPRGKVLGGSSVLNAMLYIRGNKRDYDSWAALGNVGWDYESVLPYFKRSEDARVKELADSPYHKKNGYLTVEYFKYNPPIADYIVHSGEELGYKVHDVNGANQTGFTHSFGTLRDGLRCSTAKAYLRPASKRKNLYVSLESFVEKILVRKDDKSKVAQGVLFRKGKRRFIVGAKREVILSAGAIQSPQLLMLSGIGPRHHLEKMNISVVHHAPGVGQNLQDHVGMGGIIYIIDPPHSISERNKFSMKLSEITKLRNIREMLWNSSGPLYTTAYSAGMAFLNTKYFNILSSCQSGFCRSHSTMELLHISNIVLRNFDNSRLTSIVALDFTKTFDTVNHDLLLAELKYADGFDYPDIQLIFSAFSDYGILAANLYGVESNTATRLYENITKDTQAFGIFPLLLRPRSRGFIELKSTDPDEAPAIVPNYFEDSQSVRFMERMRRTRLMRKLNARSNPNPIPGCLQFDSSSDKYWACYARHFTSTIYHPVGTCKMGLASDCYAVVDARLRVHGIARLRVIDASIMPYLVSGNINVPTIMIAEKGADMIKEDWQS</sequence>
<dbReference type="SUPFAM" id="SSF54373">
    <property type="entry name" value="FAD-linked reductases, C-terminal domain"/>
    <property type="match status" value="1"/>
</dbReference>
<feature type="binding site" evidence="2">
    <location>
        <position position="226"/>
    </location>
    <ligand>
        <name>FAD</name>
        <dbReference type="ChEBI" id="CHEBI:57692"/>
    </ligand>
</feature>
<dbReference type="InterPro" id="IPR012132">
    <property type="entry name" value="GMC_OxRdtase"/>
</dbReference>
<dbReference type="AlphaFoldDB" id="A0A195BBG4"/>
<feature type="domain" description="Glucose-methanol-choline oxidoreductase N-terminal" evidence="5">
    <location>
        <begin position="265"/>
        <end position="279"/>
    </location>
</feature>
<dbReference type="PANTHER" id="PTHR11552">
    <property type="entry name" value="GLUCOSE-METHANOL-CHOLINE GMC OXIDOREDUCTASE"/>
    <property type="match status" value="1"/>
</dbReference>
<feature type="domain" description="Glucose-methanol-choline oxidoreductase N-terminal" evidence="4">
    <location>
        <begin position="87"/>
        <end position="110"/>
    </location>
</feature>
<keyword evidence="7" id="KW-1185">Reference proteome</keyword>
<dbReference type="Pfam" id="PF00732">
    <property type="entry name" value="GMC_oxred_N"/>
    <property type="match status" value="1"/>
</dbReference>
<dbReference type="SUPFAM" id="SSF51905">
    <property type="entry name" value="FAD/NAD(P)-binding domain"/>
    <property type="match status" value="1"/>
</dbReference>
<comment type="cofactor">
    <cofactor evidence="2">
        <name>FAD</name>
        <dbReference type="ChEBI" id="CHEBI:57692"/>
    </cofactor>
</comment>
<keyword evidence="3" id="KW-0285">Flavoprotein</keyword>
<dbReference type="PANTHER" id="PTHR11552:SF186">
    <property type="entry name" value="GLUCOSE-METHANOL-CHOLINE OXIDOREDUCTASE N-TERMINAL DOMAIN-CONTAINING PROTEIN"/>
    <property type="match status" value="1"/>
</dbReference>
<keyword evidence="2 3" id="KW-0274">FAD</keyword>
<name>A0A195BBG4_9HYME</name>
<dbReference type="GO" id="GO:0050660">
    <property type="term" value="F:flavin adenine dinucleotide binding"/>
    <property type="evidence" value="ECO:0007669"/>
    <property type="project" value="InterPro"/>
</dbReference>
<dbReference type="PROSITE" id="PS00624">
    <property type="entry name" value="GMC_OXRED_2"/>
    <property type="match status" value="1"/>
</dbReference>
<proteinExistence type="inferred from homology"/>
<accession>A0A195BBG4</accession>
<feature type="binding site" evidence="2">
    <location>
        <position position="89"/>
    </location>
    <ligand>
        <name>FAD</name>
        <dbReference type="ChEBI" id="CHEBI:57692"/>
    </ligand>
</feature>
<evidence type="ECO:0000256" key="1">
    <source>
        <dbReference type="ARBA" id="ARBA00010790"/>
    </source>
</evidence>
<dbReference type="GO" id="GO:0016614">
    <property type="term" value="F:oxidoreductase activity, acting on CH-OH group of donors"/>
    <property type="evidence" value="ECO:0007669"/>
    <property type="project" value="InterPro"/>
</dbReference>
<evidence type="ECO:0000256" key="3">
    <source>
        <dbReference type="RuleBase" id="RU003968"/>
    </source>
</evidence>
<dbReference type="Gene3D" id="3.30.560.10">
    <property type="entry name" value="Glucose Oxidase, domain 3"/>
    <property type="match status" value="1"/>
</dbReference>
<dbReference type="InterPro" id="IPR000172">
    <property type="entry name" value="GMC_OxRdtase_N"/>
</dbReference>
<organism evidence="6 7">
    <name type="scientific">Atta colombica</name>
    <dbReference type="NCBI Taxonomy" id="520822"/>
    <lineage>
        <taxon>Eukaryota</taxon>
        <taxon>Metazoa</taxon>
        <taxon>Ecdysozoa</taxon>
        <taxon>Arthropoda</taxon>
        <taxon>Hexapoda</taxon>
        <taxon>Insecta</taxon>
        <taxon>Pterygota</taxon>
        <taxon>Neoptera</taxon>
        <taxon>Endopterygota</taxon>
        <taxon>Hymenoptera</taxon>
        <taxon>Apocrita</taxon>
        <taxon>Aculeata</taxon>
        <taxon>Formicoidea</taxon>
        <taxon>Formicidae</taxon>
        <taxon>Myrmicinae</taxon>
        <taxon>Atta</taxon>
    </lineage>
</organism>
<evidence type="ECO:0000256" key="2">
    <source>
        <dbReference type="PIRSR" id="PIRSR000137-2"/>
    </source>
</evidence>
<evidence type="ECO:0000313" key="6">
    <source>
        <dbReference type="EMBL" id="KYM81567.1"/>
    </source>
</evidence>
<dbReference type="EMBL" id="KQ976532">
    <property type="protein sequence ID" value="KYM81567.1"/>
    <property type="molecule type" value="Genomic_DNA"/>
</dbReference>
<gene>
    <name evidence="6" type="ORF">ALC53_07954</name>
</gene>
<evidence type="ECO:0000313" key="7">
    <source>
        <dbReference type="Proteomes" id="UP000078540"/>
    </source>
</evidence>
<comment type="similarity">
    <text evidence="1 3">Belongs to the GMC oxidoreductase family.</text>
</comment>
<reference evidence="6 7" key="1">
    <citation type="submission" date="2015-09" db="EMBL/GenBank/DDBJ databases">
        <title>Atta colombica WGS genome.</title>
        <authorList>
            <person name="Nygaard S."/>
            <person name="Hu H."/>
            <person name="Boomsma J."/>
            <person name="Zhang G."/>
        </authorList>
    </citation>
    <scope>NUCLEOTIDE SEQUENCE [LARGE SCALE GENOMIC DNA]</scope>
    <source>
        <strain evidence="6">Treedump-2</strain>
        <tissue evidence="6">Whole body</tissue>
    </source>
</reference>
<dbReference type="Proteomes" id="UP000078540">
    <property type="component" value="Unassembled WGS sequence"/>
</dbReference>